<organism evidence="2">
    <name type="scientific">Siphoviridae sp. ctOVO10</name>
    <dbReference type="NCBI Taxonomy" id="2826311"/>
    <lineage>
        <taxon>Viruses</taxon>
        <taxon>Duplodnaviria</taxon>
        <taxon>Heunggongvirae</taxon>
        <taxon>Uroviricota</taxon>
        <taxon>Caudoviricetes</taxon>
    </lineage>
</organism>
<feature type="region of interest" description="Disordered" evidence="1">
    <location>
        <begin position="1"/>
        <end position="53"/>
    </location>
</feature>
<reference evidence="2" key="1">
    <citation type="journal article" date="2021" name="Proc. Natl. Acad. Sci. U.S.A.">
        <title>A Catalog of Tens of Thousands of Viruses from Human Metagenomes Reveals Hidden Associations with Chronic Diseases.</title>
        <authorList>
            <person name="Tisza M.J."/>
            <person name="Buck C.B."/>
        </authorList>
    </citation>
    <scope>NUCLEOTIDE SEQUENCE</scope>
    <source>
        <strain evidence="2">CtOVO10</strain>
    </source>
</reference>
<protein>
    <submittedName>
        <fullName evidence="2">Uncharacterized protein</fullName>
    </submittedName>
</protein>
<evidence type="ECO:0000256" key="1">
    <source>
        <dbReference type="SAM" id="MobiDB-lite"/>
    </source>
</evidence>
<name>A0A8S5M3C2_9CAUD</name>
<accession>A0A8S5M3C2</accession>
<feature type="compositionally biased region" description="Polar residues" evidence="1">
    <location>
        <begin position="24"/>
        <end position="36"/>
    </location>
</feature>
<sequence>MSHSNATDTRPTKAAIIPPAPRWSVSQRRSTSSTYQIPAATPDAVQVSTDRLL</sequence>
<proteinExistence type="predicted"/>
<dbReference type="EMBL" id="BK014806">
    <property type="protein sequence ID" value="DAD76648.1"/>
    <property type="molecule type" value="Genomic_DNA"/>
</dbReference>
<evidence type="ECO:0000313" key="2">
    <source>
        <dbReference type="EMBL" id="DAD76648.1"/>
    </source>
</evidence>